<dbReference type="PANTHER" id="PTHR33446:SF2">
    <property type="entry name" value="PROTEIN TONB"/>
    <property type="match status" value="1"/>
</dbReference>
<keyword evidence="5" id="KW-0997">Cell inner membrane</keyword>
<keyword evidence="8" id="KW-1133">Transmembrane helix</keyword>
<dbReference type="SUPFAM" id="SSF74653">
    <property type="entry name" value="TolA/TonB C-terminal domain"/>
    <property type="match status" value="2"/>
</dbReference>
<evidence type="ECO:0000256" key="6">
    <source>
        <dbReference type="ARBA" id="ARBA00022692"/>
    </source>
</evidence>
<dbReference type="NCBIfam" id="TIGR01352">
    <property type="entry name" value="tonB_Cterm"/>
    <property type="match status" value="1"/>
</dbReference>
<feature type="domain" description="TonB C-terminal" evidence="10">
    <location>
        <begin position="113"/>
        <end position="223"/>
    </location>
</feature>
<reference evidence="11 12" key="1">
    <citation type="submission" date="2015-05" db="EMBL/GenBank/DDBJ databases">
        <title>Genome sequencing and analysis of members of genus Stenotrophomonas.</title>
        <authorList>
            <person name="Patil P.P."/>
            <person name="Midha S."/>
            <person name="Patil P.B."/>
        </authorList>
    </citation>
    <scope>NUCLEOTIDE SEQUENCE [LARGE SCALE GENOMIC DNA]</scope>
    <source>
        <strain evidence="11 12">DSM 24757</strain>
    </source>
</reference>
<keyword evidence="4" id="KW-1003">Cell membrane</keyword>
<evidence type="ECO:0000256" key="2">
    <source>
        <dbReference type="ARBA" id="ARBA00006555"/>
    </source>
</evidence>
<dbReference type="Pfam" id="PF03544">
    <property type="entry name" value="TonB_C"/>
    <property type="match status" value="1"/>
</dbReference>
<dbReference type="STRING" id="336566.ABB30_03535"/>
<dbReference type="PANTHER" id="PTHR33446">
    <property type="entry name" value="PROTEIN TONB-RELATED"/>
    <property type="match status" value="1"/>
</dbReference>
<comment type="subcellular location">
    <subcellularLocation>
        <location evidence="1">Cell inner membrane</location>
        <topology evidence="1">Single-pass membrane protein</topology>
        <orientation evidence="1">Periplasmic side</orientation>
    </subcellularLocation>
</comment>
<evidence type="ECO:0000256" key="1">
    <source>
        <dbReference type="ARBA" id="ARBA00004383"/>
    </source>
</evidence>
<organism evidence="11 12">
    <name type="scientific">Stenotrophomonas ginsengisoli</name>
    <dbReference type="NCBI Taxonomy" id="336566"/>
    <lineage>
        <taxon>Bacteria</taxon>
        <taxon>Pseudomonadati</taxon>
        <taxon>Pseudomonadota</taxon>
        <taxon>Gammaproteobacteria</taxon>
        <taxon>Lysobacterales</taxon>
        <taxon>Lysobacteraceae</taxon>
        <taxon>Stenotrophomonas</taxon>
    </lineage>
</organism>
<evidence type="ECO:0000256" key="5">
    <source>
        <dbReference type="ARBA" id="ARBA00022519"/>
    </source>
</evidence>
<dbReference type="GO" id="GO:0055085">
    <property type="term" value="P:transmembrane transport"/>
    <property type="evidence" value="ECO:0007669"/>
    <property type="project" value="InterPro"/>
</dbReference>
<keyword evidence="9" id="KW-0472">Membrane</keyword>
<comment type="similarity">
    <text evidence="2">Belongs to the TonB family.</text>
</comment>
<dbReference type="GO" id="GO:0098797">
    <property type="term" value="C:plasma membrane protein complex"/>
    <property type="evidence" value="ECO:0007669"/>
    <property type="project" value="TreeGrafter"/>
</dbReference>
<evidence type="ECO:0000256" key="9">
    <source>
        <dbReference type="ARBA" id="ARBA00023136"/>
    </source>
</evidence>
<dbReference type="InterPro" id="IPR051045">
    <property type="entry name" value="TonB-dependent_transducer"/>
</dbReference>
<dbReference type="InterPro" id="IPR006260">
    <property type="entry name" value="TonB/TolA_C"/>
</dbReference>
<comment type="caution">
    <text evidence="11">The sequence shown here is derived from an EMBL/GenBank/DDBJ whole genome shotgun (WGS) entry which is preliminary data.</text>
</comment>
<name>A0A0R0D9T5_9GAMM</name>
<evidence type="ECO:0000313" key="12">
    <source>
        <dbReference type="Proteomes" id="UP000050956"/>
    </source>
</evidence>
<proteinExistence type="inferred from homology"/>
<dbReference type="EMBL" id="LDJM01000010">
    <property type="protein sequence ID" value="KRG78480.1"/>
    <property type="molecule type" value="Genomic_DNA"/>
</dbReference>
<evidence type="ECO:0000256" key="8">
    <source>
        <dbReference type="ARBA" id="ARBA00022989"/>
    </source>
</evidence>
<dbReference type="AlphaFoldDB" id="A0A0R0D9T5"/>
<accession>A0A0R0D9T5</accession>
<dbReference type="PATRIC" id="fig|336566.3.peg.37"/>
<dbReference type="Proteomes" id="UP000050956">
    <property type="component" value="Unassembled WGS sequence"/>
</dbReference>
<dbReference type="GO" id="GO:0015031">
    <property type="term" value="P:protein transport"/>
    <property type="evidence" value="ECO:0007669"/>
    <property type="project" value="UniProtKB-KW"/>
</dbReference>
<evidence type="ECO:0000256" key="4">
    <source>
        <dbReference type="ARBA" id="ARBA00022475"/>
    </source>
</evidence>
<sequence length="274" mass="29958">MCAGANVAQVQARVPAEVLARAELSMLVKGRIDVEPDGRVSAIRVDDEAEYSEAVMRFVRDTVRGWEFEPIIQQGQAVAFTTPMSLRLVASQAGGGAFDIRIASQSFSEYDPQDRSIVRNDRMQPPRYPEAAYRAGITGTVYLALAVGRDGKVVEVAAKQVDLTSAGNERQMQQARQILADASLQAARRWTFLPPETGDDAVAQSWVVQVPVSFQLAGTAERLPSSRWLPYIPGPRLEVPFLQDEDEPVNTALADGGVYMSGRTGPRLKLPQDN</sequence>
<keyword evidence="6" id="KW-0812">Transmembrane</keyword>
<dbReference type="Gene3D" id="3.30.1150.10">
    <property type="match status" value="2"/>
</dbReference>
<evidence type="ECO:0000256" key="7">
    <source>
        <dbReference type="ARBA" id="ARBA00022927"/>
    </source>
</evidence>
<keyword evidence="7" id="KW-0653">Protein transport</keyword>
<evidence type="ECO:0000256" key="3">
    <source>
        <dbReference type="ARBA" id="ARBA00022448"/>
    </source>
</evidence>
<dbReference type="GO" id="GO:0031992">
    <property type="term" value="F:energy transducer activity"/>
    <property type="evidence" value="ECO:0007669"/>
    <property type="project" value="TreeGrafter"/>
</dbReference>
<keyword evidence="12" id="KW-1185">Reference proteome</keyword>
<keyword evidence="3" id="KW-0813">Transport</keyword>
<gene>
    <name evidence="11" type="ORF">ABB30_03535</name>
</gene>
<evidence type="ECO:0000259" key="10">
    <source>
        <dbReference type="PROSITE" id="PS52015"/>
    </source>
</evidence>
<dbReference type="InterPro" id="IPR037682">
    <property type="entry name" value="TonB_C"/>
</dbReference>
<protein>
    <recommendedName>
        <fullName evidence="10">TonB C-terminal domain-containing protein</fullName>
    </recommendedName>
</protein>
<dbReference type="PROSITE" id="PS52015">
    <property type="entry name" value="TONB_CTD"/>
    <property type="match status" value="1"/>
</dbReference>
<evidence type="ECO:0000313" key="11">
    <source>
        <dbReference type="EMBL" id="KRG78480.1"/>
    </source>
</evidence>